<dbReference type="Gene3D" id="3.40.50.2300">
    <property type="match status" value="1"/>
</dbReference>
<dbReference type="RefSeq" id="WP_202094879.1">
    <property type="nucleotide sequence ID" value="NZ_CP061035.1"/>
</dbReference>
<feature type="modified residue" description="4-aspartylphosphate" evidence="1">
    <location>
        <position position="61"/>
    </location>
</feature>
<evidence type="ECO:0000313" key="3">
    <source>
        <dbReference type="EMBL" id="QQV77953.1"/>
    </source>
</evidence>
<keyword evidence="1" id="KW-0597">Phosphoprotein</keyword>
<reference evidence="4" key="1">
    <citation type="submission" date="2020-09" db="EMBL/GenBank/DDBJ databases">
        <title>Sphingomonas sp., a new species isolated from pork steak.</title>
        <authorList>
            <person name="Heidler von Heilborn D."/>
        </authorList>
    </citation>
    <scope>NUCLEOTIDE SEQUENCE [LARGE SCALE GENOMIC DNA]</scope>
</reference>
<sequence>MIPGHNLAGRRILVVEDEYYIASDIRRALTKCGAAIVGPFGNLDEGLAYAARDPLDAALLDVNLGSASSYPIAEELSRRGVPYLFLTGYDQWSLPLEFRSSPRIGKPFTFSVLLDALERLLLETAE</sequence>
<feature type="domain" description="Response regulatory" evidence="2">
    <location>
        <begin position="11"/>
        <end position="121"/>
    </location>
</feature>
<dbReference type="AlphaFoldDB" id="A0A974S4T6"/>
<dbReference type="InterPro" id="IPR011006">
    <property type="entry name" value="CheY-like_superfamily"/>
</dbReference>
<evidence type="ECO:0000259" key="2">
    <source>
        <dbReference type="PROSITE" id="PS50110"/>
    </source>
</evidence>
<gene>
    <name evidence="3" type="ORF">H5J25_04180</name>
</gene>
<name>A0A974S4T6_9SPHN</name>
<dbReference type="SUPFAM" id="SSF52172">
    <property type="entry name" value="CheY-like"/>
    <property type="match status" value="1"/>
</dbReference>
<dbReference type="KEGG" id="sari:H5J25_04180"/>
<dbReference type="EMBL" id="CP061035">
    <property type="protein sequence ID" value="QQV77953.1"/>
    <property type="molecule type" value="Genomic_DNA"/>
</dbReference>
<organism evidence="3 4">
    <name type="scientific">Sphingomonas aliaeris</name>
    <dbReference type="NCBI Taxonomy" id="2759526"/>
    <lineage>
        <taxon>Bacteria</taxon>
        <taxon>Pseudomonadati</taxon>
        <taxon>Pseudomonadota</taxon>
        <taxon>Alphaproteobacteria</taxon>
        <taxon>Sphingomonadales</taxon>
        <taxon>Sphingomonadaceae</taxon>
        <taxon>Sphingomonas</taxon>
    </lineage>
</organism>
<protein>
    <submittedName>
        <fullName evidence="3">Response regulator</fullName>
    </submittedName>
</protein>
<dbReference type="Pfam" id="PF00072">
    <property type="entry name" value="Response_reg"/>
    <property type="match status" value="1"/>
</dbReference>
<accession>A0A974S4T6</accession>
<evidence type="ECO:0000256" key="1">
    <source>
        <dbReference type="PROSITE-ProRule" id="PRU00169"/>
    </source>
</evidence>
<dbReference type="PROSITE" id="PS50110">
    <property type="entry name" value="RESPONSE_REGULATORY"/>
    <property type="match status" value="1"/>
</dbReference>
<dbReference type="GO" id="GO:0000160">
    <property type="term" value="P:phosphorelay signal transduction system"/>
    <property type="evidence" value="ECO:0007669"/>
    <property type="project" value="InterPro"/>
</dbReference>
<dbReference type="SMART" id="SM00448">
    <property type="entry name" value="REC"/>
    <property type="match status" value="1"/>
</dbReference>
<dbReference type="Proteomes" id="UP000595894">
    <property type="component" value="Chromosome"/>
</dbReference>
<dbReference type="InterPro" id="IPR001789">
    <property type="entry name" value="Sig_transdc_resp-reg_receiver"/>
</dbReference>
<proteinExistence type="predicted"/>
<keyword evidence="4" id="KW-1185">Reference proteome</keyword>
<evidence type="ECO:0000313" key="4">
    <source>
        <dbReference type="Proteomes" id="UP000595894"/>
    </source>
</evidence>